<protein>
    <submittedName>
        <fullName evidence="1">Uncharacterized protein</fullName>
    </submittedName>
</protein>
<accession>A0A6C0KMJ9</accession>
<evidence type="ECO:0000313" key="1">
    <source>
        <dbReference type="EMBL" id="QHU19225.1"/>
    </source>
</evidence>
<sequence>MSFLGINLLAPVLFYQNPIDAFQTYNGSTQVNGLPTEFNSCGRRNFNLASNSPASQYQIQKIIQNTVRVYASLYLSNLASLSAYQKPLNTYQLIDQAGSAYYAPPRVNWNQMSDRARPSVQLVKTGSGSAYGASSTKHTIVRNRPGAMSPGGIGVDIKHNSYDRYLNRLKGKGPLRRGVVPTNFTPYIPFNRAAPVYGGKTFKTNIINDCDCPDIDGVLKLEADKRIYGDALNAINEKILAIGYKFNVGDFVWVKKSLIDTILYKAQIIEIKGDIFVVKFLDDETISYKSYIELYIYFDCNCINTLSIKDKLLLEAYAYSRTNNNFFNESNSVFCNILSAAAATEIL</sequence>
<organism evidence="1">
    <name type="scientific">viral metagenome</name>
    <dbReference type="NCBI Taxonomy" id="1070528"/>
    <lineage>
        <taxon>unclassified sequences</taxon>
        <taxon>metagenomes</taxon>
        <taxon>organismal metagenomes</taxon>
    </lineage>
</organism>
<proteinExistence type="predicted"/>
<dbReference type="EMBL" id="MN740946">
    <property type="protein sequence ID" value="QHU19225.1"/>
    <property type="molecule type" value="Genomic_DNA"/>
</dbReference>
<reference evidence="1" key="1">
    <citation type="journal article" date="2020" name="Nature">
        <title>Giant virus diversity and host interactions through global metagenomics.</title>
        <authorList>
            <person name="Schulz F."/>
            <person name="Roux S."/>
            <person name="Paez-Espino D."/>
            <person name="Jungbluth S."/>
            <person name="Walsh D.A."/>
            <person name="Denef V.J."/>
            <person name="McMahon K.D."/>
            <person name="Konstantinidis K.T."/>
            <person name="Eloe-Fadrosh E.A."/>
            <person name="Kyrpides N.C."/>
            <person name="Woyke T."/>
        </authorList>
    </citation>
    <scope>NUCLEOTIDE SEQUENCE</scope>
    <source>
        <strain evidence="1">GVMAG-S-3300013014-104</strain>
    </source>
</reference>
<name>A0A6C0KMJ9_9ZZZZ</name>
<dbReference type="AlphaFoldDB" id="A0A6C0KMJ9"/>